<reference evidence="1 2" key="1">
    <citation type="submission" date="2021-03" db="EMBL/GenBank/DDBJ databases">
        <title>Sequencing the genomes of 1000 actinobacteria strains.</title>
        <authorList>
            <person name="Klenk H.-P."/>
        </authorList>
    </citation>
    <scope>NUCLEOTIDE SEQUENCE [LARGE SCALE GENOMIC DNA]</scope>
    <source>
        <strain evidence="1 2">DSM 46670</strain>
    </source>
</reference>
<comment type="caution">
    <text evidence="1">The sequence shown here is derived from an EMBL/GenBank/DDBJ whole genome shotgun (WGS) entry which is preliminary data.</text>
</comment>
<dbReference type="RefSeq" id="WP_209643835.1">
    <property type="nucleotide sequence ID" value="NZ_JAGINW010000001.1"/>
</dbReference>
<sequence>MRERPAVNSEADRLRARMRWQKRQTGEPDVKVALLATYPIDSLVPYLGNALADSGRSPELWVAPVGEIERQCLDGSQAACFQPHLLVVAPRFEELWPIKPMPLNLPYQEYETGLRHLADVSIEAARLWDAELVFVLPAVPELRPAGVGDDGNAEGVLATAFRAREGVRRRLEGHAVVDAEVVLRSIGTRSAYRQSVFSEEYFELLAHRISRVVALRRHAHSPLIVLDKSIGATLDPLLDELTRLGALIERGQAKQVEHLATGAERVVFISPDPSAIAQVGREAAGVVPLLLPADRESWTRVVNDSGLVDQIPPVAVQHNPMPLPPDPVRIGDHSLSTEAREWITKTPLTR</sequence>
<dbReference type="Proteomes" id="UP001519332">
    <property type="component" value="Unassembled WGS sequence"/>
</dbReference>
<accession>A0ABS4TQW4</accession>
<gene>
    <name evidence="1" type="ORF">JOF56_007193</name>
</gene>
<organism evidence="1 2">
    <name type="scientific">Kibdelosporangium banguiense</name>
    <dbReference type="NCBI Taxonomy" id="1365924"/>
    <lineage>
        <taxon>Bacteria</taxon>
        <taxon>Bacillati</taxon>
        <taxon>Actinomycetota</taxon>
        <taxon>Actinomycetes</taxon>
        <taxon>Pseudonocardiales</taxon>
        <taxon>Pseudonocardiaceae</taxon>
        <taxon>Kibdelosporangium</taxon>
    </lineage>
</organism>
<dbReference type="EMBL" id="JAGINW010000001">
    <property type="protein sequence ID" value="MBP2326808.1"/>
    <property type="molecule type" value="Genomic_DNA"/>
</dbReference>
<evidence type="ECO:0000313" key="1">
    <source>
        <dbReference type="EMBL" id="MBP2326808.1"/>
    </source>
</evidence>
<name>A0ABS4TQW4_9PSEU</name>
<dbReference type="Gene3D" id="3.40.50.1110">
    <property type="entry name" value="SGNH hydrolase"/>
    <property type="match status" value="1"/>
</dbReference>
<keyword evidence="2" id="KW-1185">Reference proteome</keyword>
<proteinExistence type="predicted"/>
<dbReference type="InterPro" id="IPR036514">
    <property type="entry name" value="SGNH_hydro_sf"/>
</dbReference>
<evidence type="ECO:0000313" key="2">
    <source>
        <dbReference type="Proteomes" id="UP001519332"/>
    </source>
</evidence>
<protein>
    <submittedName>
        <fullName evidence="1">Uncharacterized protein</fullName>
    </submittedName>
</protein>